<dbReference type="InterPro" id="IPR001647">
    <property type="entry name" value="HTH_TetR"/>
</dbReference>
<feature type="domain" description="HTH tetR-type" evidence="5">
    <location>
        <begin position="6"/>
        <end position="66"/>
    </location>
</feature>
<dbReference type="PRINTS" id="PR00455">
    <property type="entry name" value="HTHTETR"/>
</dbReference>
<reference evidence="6 7" key="1">
    <citation type="submission" date="2023-01" db="EMBL/GenBank/DDBJ databases">
        <title>Complete genome sequence of Marinomonas pontica strain 200518_36.</title>
        <authorList>
            <person name="Ueki S."/>
            <person name="Gajardo G."/>
            <person name="Maruyama F."/>
        </authorList>
    </citation>
    <scope>NUCLEOTIDE SEQUENCE [LARGE SCALE GENOMIC DNA]</scope>
    <source>
        <strain evidence="6 7">200518_36</strain>
    </source>
</reference>
<gene>
    <name evidence="6" type="ORF">MACH16_11590</name>
</gene>
<dbReference type="EMBL" id="AP027271">
    <property type="protein sequence ID" value="BDX02411.1"/>
    <property type="molecule type" value="Genomic_DNA"/>
</dbReference>
<name>A0ABN6WK70_9GAMM</name>
<evidence type="ECO:0000313" key="7">
    <source>
        <dbReference type="Proteomes" id="UP001307608"/>
    </source>
</evidence>
<evidence type="ECO:0000259" key="5">
    <source>
        <dbReference type="PROSITE" id="PS50977"/>
    </source>
</evidence>
<keyword evidence="3" id="KW-0804">Transcription</keyword>
<evidence type="ECO:0000256" key="2">
    <source>
        <dbReference type="ARBA" id="ARBA00023125"/>
    </source>
</evidence>
<feature type="DNA-binding region" description="H-T-H motif" evidence="4">
    <location>
        <begin position="29"/>
        <end position="48"/>
    </location>
</feature>
<dbReference type="PANTHER" id="PTHR30055:SF234">
    <property type="entry name" value="HTH-TYPE TRANSCRIPTIONAL REGULATOR BETI"/>
    <property type="match status" value="1"/>
</dbReference>
<keyword evidence="1" id="KW-0805">Transcription regulation</keyword>
<accession>A0ABN6WK70</accession>
<sequence>MARGRPSKKSHIVEAACELFTKQGYQSTSIDQVVLTAAVSKPTVYSNFPTKLVLWETALSALTERAQEEMEQALSSQNTTADSDFVAGWIALWSEWIGKPERLASYRILLGEQHKMAPSTFALFAEFEAVLESTLLAWMTVFSVPNERFFILKAVSKEALLTPALMNQTITGKDELRAQLETLSY</sequence>
<protein>
    <recommendedName>
        <fullName evidence="5">HTH tetR-type domain-containing protein</fullName>
    </recommendedName>
</protein>
<dbReference type="SUPFAM" id="SSF46689">
    <property type="entry name" value="Homeodomain-like"/>
    <property type="match status" value="1"/>
</dbReference>
<keyword evidence="7" id="KW-1185">Reference proteome</keyword>
<evidence type="ECO:0000256" key="4">
    <source>
        <dbReference type="PROSITE-ProRule" id="PRU00335"/>
    </source>
</evidence>
<dbReference type="InterPro" id="IPR050109">
    <property type="entry name" value="HTH-type_TetR-like_transc_reg"/>
</dbReference>
<keyword evidence="2 4" id="KW-0238">DNA-binding</keyword>
<dbReference type="RefSeq" id="WP_338266221.1">
    <property type="nucleotide sequence ID" value="NZ_AP027271.1"/>
</dbReference>
<proteinExistence type="predicted"/>
<evidence type="ECO:0000256" key="1">
    <source>
        <dbReference type="ARBA" id="ARBA00023015"/>
    </source>
</evidence>
<dbReference type="Proteomes" id="UP001307608">
    <property type="component" value="Chromosome"/>
</dbReference>
<dbReference type="PANTHER" id="PTHR30055">
    <property type="entry name" value="HTH-TYPE TRANSCRIPTIONAL REGULATOR RUTR"/>
    <property type="match status" value="1"/>
</dbReference>
<evidence type="ECO:0000313" key="6">
    <source>
        <dbReference type="EMBL" id="BDX02411.1"/>
    </source>
</evidence>
<dbReference type="Gene3D" id="1.10.357.10">
    <property type="entry name" value="Tetracycline Repressor, domain 2"/>
    <property type="match status" value="1"/>
</dbReference>
<evidence type="ECO:0000256" key="3">
    <source>
        <dbReference type="ARBA" id="ARBA00023163"/>
    </source>
</evidence>
<dbReference type="Pfam" id="PF00440">
    <property type="entry name" value="TetR_N"/>
    <property type="match status" value="1"/>
</dbReference>
<organism evidence="6 7">
    <name type="scientific">Marinomonas pontica</name>
    <dbReference type="NCBI Taxonomy" id="264739"/>
    <lineage>
        <taxon>Bacteria</taxon>
        <taxon>Pseudomonadati</taxon>
        <taxon>Pseudomonadota</taxon>
        <taxon>Gammaproteobacteria</taxon>
        <taxon>Oceanospirillales</taxon>
        <taxon>Oceanospirillaceae</taxon>
        <taxon>Marinomonas</taxon>
    </lineage>
</organism>
<dbReference type="PROSITE" id="PS50977">
    <property type="entry name" value="HTH_TETR_2"/>
    <property type="match status" value="1"/>
</dbReference>
<dbReference type="InterPro" id="IPR009057">
    <property type="entry name" value="Homeodomain-like_sf"/>
</dbReference>